<keyword evidence="6" id="KW-0539">Nucleus</keyword>
<evidence type="ECO:0000313" key="15">
    <source>
        <dbReference type="Proteomes" id="UP000298030"/>
    </source>
</evidence>
<evidence type="ECO:0000256" key="8">
    <source>
        <dbReference type="SAM" id="MobiDB-lite"/>
    </source>
</evidence>
<comment type="similarity">
    <text evidence="2 6">Belongs to the ELP1/IKA1 family.</text>
</comment>
<evidence type="ECO:0000256" key="1">
    <source>
        <dbReference type="ARBA" id="ARBA00005043"/>
    </source>
</evidence>
<feature type="domain" description="ELP1 three-helical bundle" evidence="13">
    <location>
        <begin position="1088"/>
        <end position="1258"/>
    </location>
</feature>
<dbReference type="GO" id="GO:0000049">
    <property type="term" value="F:tRNA binding"/>
    <property type="evidence" value="ECO:0007669"/>
    <property type="project" value="TreeGrafter"/>
</dbReference>
<feature type="coiled-coil region" evidence="7">
    <location>
        <begin position="1100"/>
        <end position="1127"/>
    </location>
</feature>
<dbReference type="InterPro" id="IPR006849">
    <property type="entry name" value="Elp1"/>
</dbReference>
<protein>
    <recommendedName>
        <fullName evidence="5 6">Elongator complex protein 1</fullName>
    </recommendedName>
</protein>
<dbReference type="Pfam" id="PF04762">
    <property type="entry name" value="Beta-prop_ELP1_1st"/>
    <property type="match status" value="1"/>
</dbReference>
<dbReference type="InterPro" id="IPR056167">
    <property type="entry name" value="A-sol_ELP1"/>
</dbReference>
<keyword evidence="15" id="KW-1185">Reference proteome</keyword>
<comment type="subcellular location">
    <subcellularLocation>
        <location evidence="6">Cytoplasm</location>
    </subcellularLocation>
    <subcellularLocation>
        <location evidence="6">Nucleus</location>
    </subcellularLocation>
</comment>
<dbReference type="Proteomes" id="UP000298030">
    <property type="component" value="Unassembled WGS sequence"/>
</dbReference>
<feature type="region of interest" description="Disordered" evidence="8">
    <location>
        <begin position="1164"/>
        <end position="1192"/>
    </location>
</feature>
<dbReference type="PANTHER" id="PTHR12747:SF0">
    <property type="entry name" value="ELONGATOR COMPLEX PROTEIN 1"/>
    <property type="match status" value="1"/>
</dbReference>
<proteinExistence type="inferred from homology"/>
<dbReference type="GO" id="GO:0005829">
    <property type="term" value="C:cytosol"/>
    <property type="evidence" value="ECO:0007669"/>
    <property type="project" value="TreeGrafter"/>
</dbReference>
<evidence type="ECO:0000259" key="11">
    <source>
        <dbReference type="Pfam" id="PF23878"/>
    </source>
</evidence>
<evidence type="ECO:0000256" key="7">
    <source>
        <dbReference type="SAM" id="Coils"/>
    </source>
</evidence>
<evidence type="ECO:0000313" key="14">
    <source>
        <dbReference type="EMBL" id="TEB38226.1"/>
    </source>
</evidence>
<dbReference type="Gene3D" id="2.130.10.10">
    <property type="entry name" value="YVTN repeat-like/Quinoprotein amine dehydrogenase"/>
    <property type="match status" value="1"/>
</dbReference>
<dbReference type="Pfam" id="PF23936">
    <property type="entry name" value="HB_ELP1"/>
    <property type="match status" value="1"/>
</dbReference>
<evidence type="ECO:0000259" key="13">
    <source>
        <dbReference type="Pfam" id="PF23936"/>
    </source>
</evidence>
<evidence type="ECO:0000256" key="6">
    <source>
        <dbReference type="PIRNR" id="PIRNR017233"/>
    </source>
</evidence>
<feature type="domain" description="ELP1 N-terminal second beta-propeller" evidence="10">
    <location>
        <begin position="415"/>
        <end position="706"/>
    </location>
</feature>
<dbReference type="InterPro" id="IPR056164">
    <property type="entry name" value="Beta-prop_ELP1_1st"/>
</dbReference>
<dbReference type="InterPro" id="IPR015943">
    <property type="entry name" value="WD40/YVTN_repeat-like_dom_sf"/>
</dbReference>
<keyword evidence="4" id="KW-0819">tRNA processing</keyword>
<dbReference type="GO" id="GO:0002926">
    <property type="term" value="P:tRNA wobble base 5-methoxycarbonylmethyl-2-thiouridinylation"/>
    <property type="evidence" value="ECO:0007669"/>
    <property type="project" value="TreeGrafter"/>
</dbReference>
<keyword evidence="14" id="KW-0648">Protein biosynthesis</keyword>
<feature type="domain" description="ELP1 alpha-solenoid" evidence="12">
    <location>
        <begin position="730"/>
        <end position="794"/>
    </location>
</feature>
<dbReference type="Pfam" id="PF23878">
    <property type="entry name" value="TPR_ELP1"/>
    <property type="match status" value="1"/>
</dbReference>
<evidence type="ECO:0000256" key="3">
    <source>
        <dbReference type="ARBA" id="ARBA00022490"/>
    </source>
</evidence>
<comment type="caution">
    <text evidence="14">The sequence shown here is derived from an EMBL/GenBank/DDBJ whole genome shotgun (WGS) entry which is preliminary data.</text>
</comment>
<evidence type="ECO:0000256" key="2">
    <source>
        <dbReference type="ARBA" id="ARBA00006086"/>
    </source>
</evidence>
<evidence type="ECO:0000259" key="10">
    <source>
        <dbReference type="Pfam" id="PF23797"/>
    </source>
</evidence>
<feature type="compositionally biased region" description="Basic residues" evidence="8">
    <location>
        <begin position="1172"/>
        <end position="1184"/>
    </location>
</feature>
<feature type="domain" description="ELP1 first N-terminal beta-propeller" evidence="9">
    <location>
        <begin position="1"/>
        <end position="377"/>
    </location>
</feature>
<name>A0A4Y7TVM0_COPMI</name>
<accession>A0A4Y7TVM0</accession>
<keyword evidence="14" id="KW-0251">Elongation factor</keyword>
<dbReference type="InterPro" id="IPR056166">
    <property type="entry name" value="TPR_ELP1"/>
</dbReference>
<evidence type="ECO:0000256" key="4">
    <source>
        <dbReference type="ARBA" id="ARBA00022694"/>
    </source>
</evidence>
<evidence type="ECO:0000256" key="5">
    <source>
        <dbReference type="ARBA" id="ARBA00029535"/>
    </source>
</evidence>
<organism evidence="14 15">
    <name type="scientific">Coprinellus micaceus</name>
    <name type="common">Glistening ink-cap mushroom</name>
    <name type="synonym">Coprinus micaceus</name>
    <dbReference type="NCBI Taxonomy" id="71717"/>
    <lineage>
        <taxon>Eukaryota</taxon>
        <taxon>Fungi</taxon>
        <taxon>Dikarya</taxon>
        <taxon>Basidiomycota</taxon>
        <taxon>Agaricomycotina</taxon>
        <taxon>Agaricomycetes</taxon>
        <taxon>Agaricomycetidae</taxon>
        <taxon>Agaricales</taxon>
        <taxon>Agaricineae</taxon>
        <taxon>Psathyrellaceae</taxon>
        <taxon>Coprinellus</taxon>
    </lineage>
</organism>
<sequence>MRNLSLIATEYDSFDYANAHLTATAFDLDENVLYATSERKNLDGEVEVELWKVMQRKGLNRDVQTPPNVISMFTSMASSNEPDEAPQVVSLRVVAEERRIAVIMRGGDAVVVSIDEEDSPVEVEGTFESGILAASWCPDESLLVLATGDQKLILMTPTFDVLSESPVHPNEFGEDAPINVGWGSKQTQFHGSLGKSAAQAPTNVKVGCSPDDDSIPRISWRGDAAYFVVSSLAPVDSQGFRKRVLRVYDRQAALQSTSEAVGGLEHTLCWRPSGNLIACTQRFGFEGGGLGREGRHDVVFFERNGLRHGEFSIRPEHFRKGYRVRELVWSSDSNVLAVWVETEVGDVVQLWTTGNYHWYLKHEIVVPKLTSFQWHPESTLHLILTTQDAIMQRYYDWETYSSPSKPPNDTGLVGVLDGSNILLTPFRTQNVPPPMSSYQLSAKYTAEQASSLGYDVKNVVHVTFSEEGDALAALWEDGHAQIWQLNTRIGPGPGKANTTTQVWEGRVSDPASGQWRQASLHSTDASGRSWVVSALGSTPTGSKDLLATVNIDQGRTVRAESFDLPARNCRLVDSTYPVLYQTPAGAIRRLEIEDQVGSFPEFCLHAQTSRNKEDPSKTLLVGLGRSGKLYAFTPGQDTRILATNANSFTISSSFVAFTTTAHDSKYIPVSELVEILILEEPEAEAKLKDVQDKWTVRKVERGSRIVVAVPSTMSLVLQMPRGNLETINPRPLVMEVVTNDLKEGNYRKAFFSCRKHRIDLNALVDHDQEDFLRRVPQFVEQIHEVDHLNLFLTMFARGSQSPETIAKICDAIRDELEKKGRKKYINTILTAHVVKDPPDYESGLAELLTLRESDPSVVEEAVKYIIFLVDAERLFNIALGMYDFSLVLMVAQHAQKDPREYLPFLKELRTLDKFYQRFRIDDHLKRYEKALKNLSLAGPERFSEAIQYIERYQLYEAALNIWKDTDQYKAVVEVYGDWLYERRELPQAATAFIEASKPRKAMVAFEKNLQWRELFDLAFLNDVPEEEVKDMAYRVSEDLHSKKRYIEAGQVLLEYRKDIRGAVIAFVQGNAFSEARRVSNLHRHPELLDEVIRPGSLDSRAQIAEDINEMKEQTRKQRNRIQELRVRKVEEPDAFYGTEDVVMQNIDAMTDVSMAPTAFTRYTVAPTSVSRSSKKSSRSKRKAERKIGSGRKGTVDEEEYLLRSLTKLVDRFAGAREEAKNLLPHLYEFGGEHRKEGLEMQSELTAFEQELKETIEEVWTRSADGEVDPTTATAEDTWAARMAEVERSRRINPLDKVSRPDVIRGDKWRINLYEL</sequence>
<dbReference type="InterPro" id="IPR056165">
    <property type="entry name" value="Beta-prop_ELP1_2nd"/>
</dbReference>
<feature type="domain" description="ELP1 alpha-solenoid" evidence="12">
    <location>
        <begin position="802"/>
        <end position="908"/>
    </location>
</feature>
<dbReference type="PANTHER" id="PTHR12747">
    <property type="entry name" value="ELONGATOR COMPLEX PROTEIN 1"/>
    <property type="match status" value="1"/>
</dbReference>
<comment type="pathway">
    <text evidence="1">tRNA modification; 5-methoxycarbonylmethyl-2-thiouridine-tRNA biosynthesis.</text>
</comment>
<dbReference type="UniPathway" id="UPA00988"/>
<dbReference type="PIRSF" id="PIRSF017233">
    <property type="entry name" value="IKAP"/>
    <property type="match status" value="1"/>
</dbReference>
<dbReference type="InterPro" id="IPR056169">
    <property type="entry name" value="HB_ELP1"/>
</dbReference>
<dbReference type="GO" id="GO:0005634">
    <property type="term" value="C:nucleus"/>
    <property type="evidence" value="ECO:0007669"/>
    <property type="project" value="UniProtKB-SubCell"/>
</dbReference>
<dbReference type="GO" id="GO:0033588">
    <property type="term" value="C:elongator holoenzyme complex"/>
    <property type="evidence" value="ECO:0007669"/>
    <property type="project" value="InterPro"/>
</dbReference>
<keyword evidence="3 6" id="KW-0963">Cytoplasm</keyword>
<dbReference type="SUPFAM" id="SSF69322">
    <property type="entry name" value="Tricorn protease domain 2"/>
    <property type="match status" value="1"/>
</dbReference>
<dbReference type="OrthoDB" id="40048at2759"/>
<evidence type="ECO:0000259" key="12">
    <source>
        <dbReference type="Pfam" id="PF23925"/>
    </source>
</evidence>
<reference evidence="14 15" key="1">
    <citation type="journal article" date="2019" name="Nat. Ecol. Evol.">
        <title>Megaphylogeny resolves global patterns of mushroom evolution.</title>
        <authorList>
            <person name="Varga T."/>
            <person name="Krizsan K."/>
            <person name="Foldi C."/>
            <person name="Dima B."/>
            <person name="Sanchez-Garcia M."/>
            <person name="Sanchez-Ramirez S."/>
            <person name="Szollosi G.J."/>
            <person name="Szarkandi J.G."/>
            <person name="Papp V."/>
            <person name="Albert L."/>
            <person name="Andreopoulos W."/>
            <person name="Angelini C."/>
            <person name="Antonin V."/>
            <person name="Barry K.W."/>
            <person name="Bougher N.L."/>
            <person name="Buchanan P."/>
            <person name="Buyck B."/>
            <person name="Bense V."/>
            <person name="Catcheside P."/>
            <person name="Chovatia M."/>
            <person name="Cooper J."/>
            <person name="Damon W."/>
            <person name="Desjardin D."/>
            <person name="Finy P."/>
            <person name="Geml J."/>
            <person name="Haridas S."/>
            <person name="Hughes K."/>
            <person name="Justo A."/>
            <person name="Karasinski D."/>
            <person name="Kautmanova I."/>
            <person name="Kiss B."/>
            <person name="Kocsube S."/>
            <person name="Kotiranta H."/>
            <person name="LaButti K.M."/>
            <person name="Lechner B.E."/>
            <person name="Liimatainen K."/>
            <person name="Lipzen A."/>
            <person name="Lukacs Z."/>
            <person name="Mihaltcheva S."/>
            <person name="Morgado L.N."/>
            <person name="Niskanen T."/>
            <person name="Noordeloos M.E."/>
            <person name="Ohm R.A."/>
            <person name="Ortiz-Santana B."/>
            <person name="Ovrebo C."/>
            <person name="Racz N."/>
            <person name="Riley R."/>
            <person name="Savchenko A."/>
            <person name="Shiryaev A."/>
            <person name="Soop K."/>
            <person name="Spirin V."/>
            <person name="Szebenyi C."/>
            <person name="Tomsovsky M."/>
            <person name="Tulloss R.E."/>
            <person name="Uehling J."/>
            <person name="Grigoriev I.V."/>
            <person name="Vagvolgyi C."/>
            <person name="Papp T."/>
            <person name="Martin F.M."/>
            <person name="Miettinen O."/>
            <person name="Hibbett D.S."/>
            <person name="Nagy L.G."/>
        </authorList>
    </citation>
    <scope>NUCLEOTIDE SEQUENCE [LARGE SCALE GENOMIC DNA]</scope>
    <source>
        <strain evidence="14 15">FP101781</strain>
    </source>
</reference>
<dbReference type="GO" id="GO:0003746">
    <property type="term" value="F:translation elongation factor activity"/>
    <property type="evidence" value="ECO:0007669"/>
    <property type="project" value="UniProtKB-KW"/>
</dbReference>
<feature type="domain" description="ELP1 TPR" evidence="11">
    <location>
        <begin position="915"/>
        <end position="1077"/>
    </location>
</feature>
<dbReference type="STRING" id="71717.A0A4Y7TVM0"/>
<comment type="function">
    <text evidence="6">Component of the elongator complex which is required for multiple tRNA modifications, including mcm5U (5-methoxycarbonylmethyl uridine), mcm5s2U (5-methoxycarbonylmethyl-2-thiouridine), and ncm5U (5-carbamoylmethyl uridine). The elongator complex catalyzes formation of carboxymethyluridine in the wobble base at position 34 in tRNAs.</text>
</comment>
<keyword evidence="7" id="KW-0175">Coiled coil</keyword>
<evidence type="ECO:0000259" key="9">
    <source>
        <dbReference type="Pfam" id="PF04762"/>
    </source>
</evidence>
<dbReference type="Pfam" id="PF23797">
    <property type="entry name" value="Beta-prop_ELP1_2nd"/>
    <property type="match status" value="1"/>
</dbReference>
<gene>
    <name evidence="14" type="ORF">FA13DRAFT_1725879</name>
</gene>
<dbReference type="EMBL" id="QPFP01000003">
    <property type="protein sequence ID" value="TEB38226.1"/>
    <property type="molecule type" value="Genomic_DNA"/>
</dbReference>
<dbReference type="Pfam" id="PF23925">
    <property type="entry name" value="A-sol_ELP1"/>
    <property type="match status" value="2"/>
</dbReference>